<evidence type="ECO:0000256" key="4">
    <source>
        <dbReference type="ARBA" id="ARBA00022982"/>
    </source>
</evidence>
<dbReference type="InterPro" id="IPR007419">
    <property type="entry name" value="BFD-like_2Fe2S-bd_dom"/>
</dbReference>
<keyword evidence="6" id="KW-0411">Iron-sulfur</keyword>
<keyword evidence="5" id="KW-0408">Iron</keyword>
<dbReference type="PANTHER" id="PTHR37424">
    <property type="entry name" value="BACTERIOFERRITIN-ASSOCIATED FERREDOXIN"/>
    <property type="match status" value="1"/>
</dbReference>
<dbReference type="EMBL" id="JACDXW010000007">
    <property type="protein sequence ID" value="MCB5364625.1"/>
    <property type="molecule type" value="Genomic_DNA"/>
</dbReference>
<evidence type="ECO:0000256" key="2">
    <source>
        <dbReference type="ARBA" id="ARBA00022714"/>
    </source>
</evidence>
<feature type="domain" description="BFD-like [2Fe-2S]-binding" evidence="9">
    <location>
        <begin position="3"/>
        <end position="49"/>
    </location>
</feature>
<keyword evidence="4" id="KW-0249">Electron transport</keyword>
<keyword evidence="2" id="KW-0001">2Fe-2S</keyword>
<dbReference type="Gene3D" id="1.10.10.1100">
    <property type="entry name" value="BFD-like [2Fe-2S]-binding domain"/>
    <property type="match status" value="1"/>
</dbReference>
<protein>
    <recommendedName>
        <fullName evidence="7">Bacterioferritin-associated ferredoxin</fullName>
    </recommendedName>
</protein>
<evidence type="ECO:0000256" key="7">
    <source>
        <dbReference type="ARBA" id="ARBA00039386"/>
    </source>
</evidence>
<dbReference type="PANTHER" id="PTHR37424:SF1">
    <property type="entry name" value="BACTERIOFERRITIN-ASSOCIATED FERREDOXIN"/>
    <property type="match status" value="1"/>
</dbReference>
<evidence type="ECO:0000259" key="9">
    <source>
        <dbReference type="Pfam" id="PF04324"/>
    </source>
</evidence>
<evidence type="ECO:0000256" key="8">
    <source>
        <dbReference type="ARBA" id="ARBA00046332"/>
    </source>
</evidence>
<evidence type="ECO:0000256" key="5">
    <source>
        <dbReference type="ARBA" id="ARBA00023004"/>
    </source>
</evidence>
<dbReference type="InterPro" id="IPR052371">
    <property type="entry name" value="BFD-associated_ferredoxin"/>
</dbReference>
<dbReference type="Pfam" id="PF04324">
    <property type="entry name" value="Fer2_BFD"/>
    <property type="match status" value="1"/>
</dbReference>
<evidence type="ECO:0000256" key="3">
    <source>
        <dbReference type="ARBA" id="ARBA00022723"/>
    </source>
</evidence>
<keyword evidence="1" id="KW-0813">Transport</keyword>
<evidence type="ECO:0000256" key="6">
    <source>
        <dbReference type="ARBA" id="ARBA00023014"/>
    </source>
</evidence>
<reference evidence="10 11" key="1">
    <citation type="submission" date="2020-07" db="EMBL/GenBank/DDBJ databases">
        <title>Pusillimonas sp. nov., isolated from poultry manure in Taiwan.</title>
        <authorList>
            <person name="Lin S.-Y."/>
            <person name="Tang Y.-S."/>
            <person name="Young C.-C."/>
        </authorList>
    </citation>
    <scope>NUCLEOTIDE SEQUENCE [LARGE SCALE GENOMIC DNA]</scope>
    <source>
        <strain evidence="10 11">CC-YST705</strain>
    </source>
</reference>
<gene>
    <name evidence="10" type="ORF">H0484_12790</name>
</gene>
<evidence type="ECO:0000313" key="10">
    <source>
        <dbReference type="EMBL" id="MCB5364625.1"/>
    </source>
</evidence>
<organism evidence="10 11">
    <name type="scientific">Mesopusillimonas faecipullorum</name>
    <dbReference type="NCBI Taxonomy" id="2755040"/>
    <lineage>
        <taxon>Bacteria</taxon>
        <taxon>Pseudomonadati</taxon>
        <taxon>Pseudomonadota</taxon>
        <taxon>Betaproteobacteria</taxon>
        <taxon>Burkholderiales</taxon>
        <taxon>Alcaligenaceae</taxon>
        <taxon>Mesopusillimonas</taxon>
    </lineage>
</organism>
<accession>A0ABS8CEZ6</accession>
<sequence>MFICVCNAITERQVQAAVAAGASTMADLQGELGVATNCGCCMDTALEYLPGGRYATASLSVVSISALSTEVNEITEIEIAEAAANDESVQVGVMRVRSVARRA</sequence>
<comment type="caution">
    <text evidence="10">The sequence shown here is derived from an EMBL/GenBank/DDBJ whole genome shotgun (WGS) entry which is preliminary data.</text>
</comment>
<evidence type="ECO:0000256" key="1">
    <source>
        <dbReference type="ARBA" id="ARBA00022448"/>
    </source>
</evidence>
<keyword evidence="3" id="KW-0479">Metal-binding</keyword>
<dbReference type="Proteomes" id="UP000776983">
    <property type="component" value="Unassembled WGS sequence"/>
</dbReference>
<proteinExistence type="inferred from homology"/>
<comment type="similarity">
    <text evidence="8">Belongs to the Bfd family.</text>
</comment>
<evidence type="ECO:0000313" key="11">
    <source>
        <dbReference type="Proteomes" id="UP000776983"/>
    </source>
</evidence>
<dbReference type="InterPro" id="IPR041854">
    <property type="entry name" value="BFD-like_2Fe2S-bd_dom_sf"/>
</dbReference>
<name>A0ABS8CEZ6_9BURK</name>
<dbReference type="RefSeq" id="WP_226955041.1">
    <property type="nucleotide sequence ID" value="NZ_JACDXW010000007.1"/>
</dbReference>
<keyword evidence="11" id="KW-1185">Reference proteome</keyword>